<dbReference type="InterPro" id="IPR036640">
    <property type="entry name" value="ABC1_TM_sf"/>
</dbReference>
<dbReference type="InterPro" id="IPR003593">
    <property type="entry name" value="AAA+_ATPase"/>
</dbReference>
<dbReference type="InterPro" id="IPR011527">
    <property type="entry name" value="ABC1_TM_dom"/>
</dbReference>
<keyword evidence="2" id="KW-0813">Transport</keyword>
<feature type="domain" description="ABC transporter" evidence="9">
    <location>
        <begin position="83"/>
        <end position="318"/>
    </location>
</feature>
<dbReference type="Proteomes" id="UP000810292">
    <property type="component" value="Unassembled WGS sequence"/>
</dbReference>
<dbReference type="SMART" id="SM00382">
    <property type="entry name" value="AAA"/>
    <property type="match status" value="1"/>
</dbReference>
<comment type="caution">
    <text evidence="11">The sequence shown here is derived from an EMBL/GenBank/DDBJ whole genome shotgun (WGS) entry which is preliminary data.</text>
</comment>
<evidence type="ECO:0000313" key="12">
    <source>
        <dbReference type="Proteomes" id="UP000810292"/>
    </source>
</evidence>
<dbReference type="SUPFAM" id="SSF90123">
    <property type="entry name" value="ABC transporter transmembrane region"/>
    <property type="match status" value="1"/>
</dbReference>
<dbReference type="SUPFAM" id="SSF52540">
    <property type="entry name" value="P-loop containing nucleoside triphosphate hydrolases"/>
    <property type="match status" value="1"/>
</dbReference>
<feature type="non-terminal residue" evidence="11">
    <location>
        <position position="1"/>
    </location>
</feature>
<evidence type="ECO:0000256" key="3">
    <source>
        <dbReference type="ARBA" id="ARBA00022475"/>
    </source>
</evidence>
<dbReference type="GO" id="GO:0015421">
    <property type="term" value="F:ABC-type oligopeptide transporter activity"/>
    <property type="evidence" value="ECO:0007669"/>
    <property type="project" value="TreeGrafter"/>
</dbReference>
<dbReference type="InterPro" id="IPR027417">
    <property type="entry name" value="P-loop_NTPase"/>
</dbReference>
<evidence type="ECO:0000256" key="6">
    <source>
        <dbReference type="ARBA" id="ARBA00022840"/>
    </source>
</evidence>
<dbReference type="EMBL" id="JADIMF010000080">
    <property type="protein sequence ID" value="MBO8469166.1"/>
    <property type="molecule type" value="Genomic_DNA"/>
</dbReference>
<evidence type="ECO:0000256" key="2">
    <source>
        <dbReference type="ARBA" id="ARBA00022448"/>
    </source>
</evidence>
<dbReference type="PANTHER" id="PTHR43394">
    <property type="entry name" value="ATP-DEPENDENT PERMEASE MDL1, MITOCHONDRIAL"/>
    <property type="match status" value="1"/>
</dbReference>
<dbReference type="PANTHER" id="PTHR43394:SF1">
    <property type="entry name" value="ATP-BINDING CASSETTE SUB-FAMILY B MEMBER 10, MITOCHONDRIAL"/>
    <property type="match status" value="1"/>
</dbReference>
<dbReference type="Gene3D" id="3.40.50.300">
    <property type="entry name" value="P-loop containing nucleotide triphosphate hydrolases"/>
    <property type="match status" value="1"/>
</dbReference>
<keyword evidence="3" id="KW-1003">Cell membrane</keyword>
<evidence type="ECO:0000259" key="10">
    <source>
        <dbReference type="PROSITE" id="PS50929"/>
    </source>
</evidence>
<proteinExistence type="predicted"/>
<dbReference type="FunFam" id="3.40.50.300:FF:000221">
    <property type="entry name" value="Multidrug ABC transporter ATP-binding protein"/>
    <property type="match status" value="1"/>
</dbReference>
<dbReference type="GO" id="GO:0005886">
    <property type="term" value="C:plasma membrane"/>
    <property type="evidence" value="ECO:0007669"/>
    <property type="project" value="UniProtKB-SubCell"/>
</dbReference>
<evidence type="ECO:0000256" key="5">
    <source>
        <dbReference type="ARBA" id="ARBA00022741"/>
    </source>
</evidence>
<accession>A0A9D9ICS2</accession>
<keyword evidence="7" id="KW-1133">Transmembrane helix</keyword>
<dbReference type="GO" id="GO:0005524">
    <property type="term" value="F:ATP binding"/>
    <property type="evidence" value="ECO:0007669"/>
    <property type="project" value="UniProtKB-KW"/>
</dbReference>
<reference evidence="11" key="1">
    <citation type="submission" date="2020-10" db="EMBL/GenBank/DDBJ databases">
        <authorList>
            <person name="Gilroy R."/>
        </authorList>
    </citation>
    <scope>NUCLEOTIDE SEQUENCE</scope>
    <source>
        <strain evidence="11">14700</strain>
    </source>
</reference>
<evidence type="ECO:0000256" key="8">
    <source>
        <dbReference type="ARBA" id="ARBA00023136"/>
    </source>
</evidence>
<evidence type="ECO:0000259" key="9">
    <source>
        <dbReference type="PROSITE" id="PS50893"/>
    </source>
</evidence>
<evidence type="ECO:0000256" key="4">
    <source>
        <dbReference type="ARBA" id="ARBA00022692"/>
    </source>
</evidence>
<dbReference type="PROSITE" id="PS50929">
    <property type="entry name" value="ABC_TM1F"/>
    <property type="match status" value="1"/>
</dbReference>
<feature type="domain" description="ABC transmembrane type-1" evidence="10">
    <location>
        <begin position="1"/>
        <end position="50"/>
    </location>
</feature>
<keyword evidence="4" id="KW-0812">Transmembrane</keyword>
<name>A0A9D9ICS2_9SPIO</name>
<dbReference type="Pfam" id="PF00005">
    <property type="entry name" value="ABC_tran"/>
    <property type="match status" value="1"/>
</dbReference>
<evidence type="ECO:0000313" key="11">
    <source>
        <dbReference type="EMBL" id="MBO8469166.1"/>
    </source>
</evidence>
<evidence type="ECO:0000256" key="1">
    <source>
        <dbReference type="ARBA" id="ARBA00004651"/>
    </source>
</evidence>
<sequence length="325" mass="35702">ICVLCLMYFGGTMILSGTLQVGELTGFLSYVMQVLNSMMMLSNVFLLLTRSLASAKRIGMILDEEPSMKEKEDAVNEIVSSSVEFRNVSFRYSMEAKEETLENINLKIEAGSTVGILGGTGSGKTTLVQLIDRLYDADKGAVFVGGIDVRDYNLHALREVVGMVLQKNLLFSGTIRENLQWGKPDASEEELWKACDSAGAGEFIRRFPSGFDTDLGQGGVNVSGGQKQRLCIARALLKNPKILIFDDSTSAVDSATEKNIRENLKQLEGVTKIFIAQRISTVMEADCIFILDNGHLVASGRHEELLDTSPIYREIYDSQMKGGTL</sequence>
<dbReference type="Gene3D" id="1.20.1560.10">
    <property type="entry name" value="ABC transporter type 1, transmembrane domain"/>
    <property type="match status" value="1"/>
</dbReference>
<comment type="subcellular location">
    <subcellularLocation>
        <location evidence="1">Cell membrane</location>
        <topology evidence="1">Multi-pass membrane protein</topology>
    </subcellularLocation>
</comment>
<dbReference type="InterPro" id="IPR003439">
    <property type="entry name" value="ABC_transporter-like_ATP-bd"/>
</dbReference>
<dbReference type="PROSITE" id="PS00211">
    <property type="entry name" value="ABC_TRANSPORTER_1"/>
    <property type="match status" value="1"/>
</dbReference>
<keyword evidence="8" id="KW-0472">Membrane</keyword>
<keyword evidence="5" id="KW-0547">Nucleotide-binding</keyword>
<dbReference type="InterPro" id="IPR017871">
    <property type="entry name" value="ABC_transporter-like_CS"/>
</dbReference>
<evidence type="ECO:0000256" key="7">
    <source>
        <dbReference type="ARBA" id="ARBA00022989"/>
    </source>
</evidence>
<organism evidence="11 12">
    <name type="scientific">Candidatus Ornithospirochaeta stercoravium</name>
    <dbReference type="NCBI Taxonomy" id="2840897"/>
    <lineage>
        <taxon>Bacteria</taxon>
        <taxon>Pseudomonadati</taxon>
        <taxon>Spirochaetota</taxon>
        <taxon>Spirochaetia</taxon>
        <taxon>Spirochaetales</taxon>
        <taxon>Spirochaetaceae</taxon>
        <taxon>Spirochaetaceae incertae sedis</taxon>
        <taxon>Candidatus Ornithospirochaeta</taxon>
    </lineage>
</organism>
<dbReference type="PROSITE" id="PS50893">
    <property type="entry name" value="ABC_TRANSPORTER_2"/>
    <property type="match status" value="1"/>
</dbReference>
<protein>
    <submittedName>
        <fullName evidence="11">ABC transporter ATP-binding protein</fullName>
    </submittedName>
</protein>
<keyword evidence="6 11" id="KW-0067">ATP-binding</keyword>
<dbReference type="InterPro" id="IPR039421">
    <property type="entry name" value="Type_1_exporter"/>
</dbReference>
<reference evidence="11" key="2">
    <citation type="journal article" date="2021" name="PeerJ">
        <title>Extensive microbial diversity within the chicken gut microbiome revealed by metagenomics and culture.</title>
        <authorList>
            <person name="Gilroy R."/>
            <person name="Ravi A."/>
            <person name="Getino M."/>
            <person name="Pursley I."/>
            <person name="Horton D.L."/>
            <person name="Alikhan N.F."/>
            <person name="Baker D."/>
            <person name="Gharbi K."/>
            <person name="Hall N."/>
            <person name="Watson M."/>
            <person name="Adriaenssens E.M."/>
            <person name="Foster-Nyarko E."/>
            <person name="Jarju S."/>
            <person name="Secka A."/>
            <person name="Antonio M."/>
            <person name="Oren A."/>
            <person name="Chaudhuri R.R."/>
            <person name="La Ragione R."/>
            <person name="Hildebrand F."/>
            <person name="Pallen M.J."/>
        </authorList>
    </citation>
    <scope>NUCLEOTIDE SEQUENCE</scope>
    <source>
        <strain evidence="11">14700</strain>
    </source>
</reference>
<dbReference type="GO" id="GO:0016887">
    <property type="term" value="F:ATP hydrolysis activity"/>
    <property type="evidence" value="ECO:0007669"/>
    <property type="project" value="InterPro"/>
</dbReference>
<dbReference type="AlphaFoldDB" id="A0A9D9ICS2"/>
<gene>
    <name evidence="11" type="ORF">IAA72_05220</name>
</gene>